<dbReference type="EMBL" id="VTDN01000006">
    <property type="protein sequence ID" value="MEB5477208.1"/>
    <property type="molecule type" value="Genomic_DNA"/>
</dbReference>
<dbReference type="SUPFAM" id="SSF51395">
    <property type="entry name" value="FMN-linked oxidoreductases"/>
    <property type="match status" value="1"/>
</dbReference>
<feature type="region of interest" description="Disordered" evidence="1">
    <location>
        <begin position="336"/>
        <end position="355"/>
    </location>
</feature>
<evidence type="ECO:0000259" key="2">
    <source>
        <dbReference type="Pfam" id="PF00724"/>
    </source>
</evidence>
<keyword evidence="4" id="KW-1185">Reference proteome</keyword>
<dbReference type="InterPro" id="IPR013785">
    <property type="entry name" value="Aldolase_TIM"/>
</dbReference>
<dbReference type="PANTHER" id="PTHR22893">
    <property type="entry name" value="NADH OXIDOREDUCTASE-RELATED"/>
    <property type="match status" value="1"/>
</dbReference>
<dbReference type="Proteomes" id="UP001339883">
    <property type="component" value="Unassembled WGS sequence"/>
</dbReference>
<dbReference type="Gene3D" id="3.20.20.70">
    <property type="entry name" value="Aldolase class I"/>
    <property type="match status" value="1"/>
</dbReference>
<proteinExistence type="predicted"/>
<sequence>MADLNSSLKMGDLTLKNRLVLAPLTRARSDETRVPTALMVEYYKQRANAGLILTEATVIGADAVGYANTPGLWNKEQAEAWRQIIDVVHAQNSKIVAQLWHVGRISDPTFLNGETPVAPSAIQPEGHVSLVRPMRPYVTPKALSVVEIKDIVSAYKRSAELAKESGFDGVELHAANGYLVDQFLQSGTNTREDEYGGSLENRARLLLEVVDELVKIWGAGRVGVHIAPRGDSHDMHDDHPLETFSYVVKELSKRNIAFIFSREYEAEDSIGPKLREQFTGAWIANEGLTATSAKRILSENQADAVAFGKLYIANPDLLTRLTDNLPLNDLDTSTMYPNPEKSLEAGYTDYPVLNK</sequence>
<accession>A0ABU6DTN7</accession>
<gene>
    <name evidence="3" type="ORF">I2F25_09160</name>
</gene>
<name>A0ABU6DTN7_9GAMM</name>
<dbReference type="InterPro" id="IPR045247">
    <property type="entry name" value="Oye-like"/>
</dbReference>
<organism evidence="3 4">
    <name type="scientific">Acinetobacter pollinis</name>
    <dbReference type="NCBI Taxonomy" id="2605270"/>
    <lineage>
        <taxon>Bacteria</taxon>
        <taxon>Pseudomonadati</taxon>
        <taxon>Pseudomonadota</taxon>
        <taxon>Gammaproteobacteria</taxon>
        <taxon>Moraxellales</taxon>
        <taxon>Moraxellaceae</taxon>
        <taxon>Acinetobacter</taxon>
    </lineage>
</organism>
<protein>
    <submittedName>
        <fullName evidence="3">Alkene reductase</fullName>
    </submittedName>
</protein>
<evidence type="ECO:0000313" key="4">
    <source>
        <dbReference type="Proteomes" id="UP001339883"/>
    </source>
</evidence>
<feature type="domain" description="NADH:flavin oxidoreductase/NADH oxidase N-terminal" evidence="2">
    <location>
        <begin position="8"/>
        <end position="328"/>
    </location>
</feature>
<dbReference type="Pfam" id="PF00724">
    <property type="entry name" value="Oxidored_FMN"/>
    <property type="match status" value="1"/>
</dbReference>
<reference evidence="3 4" key="1">
    <citation type="submission" date="2019-08" db="EMBL/GenBank/DDBJ databases">
        <title>Five species of Acinetobacter isolated from floral nectar and animal pollinators.</title>
        <authorList>
            <person name="Hendry T.A."/>
        </authorList>
    </citation>
    <scope>NUCLEOTIDE SEQUENCE [LARGE SCALE GENOMIC DNA]</scope>
    <source>
        <strain evidence="3 4">MD18.27</strain>
    </source>
</reference>
<comment type="caution">
    <text evidence="3">The sequence shown here is derived from an EMBL/GenBank/DDBJ whole genome shotgun (WGS) entry which is preliminary data.</text>
</comment>
<dbReference type="RefSeq" id="WP_325775578.1">
    <property type="nucleotide sequence ID" value="NZ_VTDN01000006.1"/>
</dbReference>
<dbReference type="InterPro" id="IPR001155">
    <property type="entry name" value="OxRdtase_FMN_N"/>
</dbReference>
<evidence type="ECO:0000256" key="1">
    <source>
        <dbReference type="SAM" id="MobiDB-lite"/>
    </source>
</evidence>
<dbReference type="PANTHER" id="PTHR22893:SF98">
    <property type="entry name" value="OXIDOREDUCTASE"/>
    <property type="match status" value="1"/>
</dbReference>
<dbReference type="CDD" id="cd02933">
    <property type="entry name" value="OYE_like_FMN"/>
    <property type="match status" value="1"/>
</dbReference>
<evidence type="ECO:0000313" key="3">
    <source>
        <dbReference type="EMBL" id="MEB5477208.1"/>
    </source>
</evidence>